<evidence type="ECO:0000313" key="13">
    <source>
        <dbReference type="EMBL" id="RNA36636.1"/>
    </source>
</evidence>
<dbReference type="GO" id="GO:0003723">
    <property type="term" value="F:RNA binding"/>
    <property type="evidence" value="ECO:0007669"/>
    <property type="project" value="UniProtKB-UniRule"/>
</dbReference>
<evidence type="ECO:0000256" key="2">
    <source>
        <dbReference type="ARBA" id="ARBA00022801"/>
    </source>
</evidence>
<dbReference type="GO" id="GO:0016887">
    <property type="term" value="F:ATP hydrolysis activity"/>
    <property type="evidence" value="ECO:0007669"/>
    <property type="project" value="RHEA"/>
</dbReference>
<comment type="domain">
    <text evidence="8">The Q motif is unique to and characteristic of the DEAD box family of RNA helicases and controls ATP binding and hydrolysis.</text>
</comment>
<dbReference type="GO" id="GO:0003724">
    <property type="term" value="F:RNA helicase activity"/>
    <property type="evidence" value="ECO:0007669"/>
    <property type="project" value="UniProtKB-EC"/>
</dbReference>
<feature type="region of interest" description="Disordered" evidence="9">
    <location>
        <begin position="516"/>
        <end position="538"/>
    </location>
</feature>
<feature type="region of interest" description="Disordered" evidence="9">
    <location>
        <begin position="1"/>
        <end position="27"/>
    </location>
</feature>
<dbReference type="InterPro" id="IPR027417">
    <property type="entry name" value="P-loop_NTPase"/>
</dbReference>
<evidence type="ECO:0000313" key="14">
    <source>
        <dbReference type="Proteomes" id="UP000276133"/>
    </source>
</evidence>
<keyword evidence="14" id="KW-1185">Reference proteome</keyword>
<evidence type="ECO:0000259" key="11">
    <source>
        <dbReference type="PROSITE" id="PS51194"/>
    </source>
</evidence>
<dbReference type="InterPro" id="IPR025313">
    <property type="entry name" value="SPB4-like_CTE"/>
</dbReference>
<evidence type="ECO:0000256" key="1">
    <source>
        <dbReference type="ARBA" id="ARBA00022741"/>
    </source>
</evidence>
<keyword evidence="3 7" id="KW-0347">Helicase</keyword>
<evidence type="ECO:0000259" key="12">
    <source>
        <dbReference type="PROSITE" id="PS51195"/>
    </source>
</evidence>
<dbReference type="Pfam" id="PF00271">
    <property type="entry name" value="Helicase_C"/>
    <property type="match status" value="1"/>
</dbReference>
<comment type="caution">
    <text evidence="13">The sequence shown here is derived from an EMBL/GenBank/DDBJ whole genome shotgun (WGS) entry which is preliminary data.</text>
</comment>
<dbReference type="InterPro" id="IPR001650">
    <property type="entry name" value="Helicase_C-like"/>
</dbReference>
<dbReference type="PROSITE" id="PS51195">
    <property type="entry name" value="Q_MOTIF"/>
    <property type="match status" value="1"/>
</dbReference>
<dbReference type="Pfam" id="PF00270">
    <property type="entry name" value="DEAD"/>
    <property type="match status" value="1"/>
</dbReference>
<dbReference type="InterPro" id="IPR014001">
    <property type="entry name" value="Helicase_ATP-bd"/>
</dbReference>
<keyword evidence="1 7" id="KW-0547">Nucleotide-binding</keyword>
<comment type="catalytic activity">
    <reaction evidence="8">
        <text>ATP + H2O = ADP + phosphate + H(+)</text>
        <dbReference type="Rhea" id="RHEA:13065"/>
        <dbReference type="ChEBI" id="CHEBI:15377"/>
        <dbReference type="ChEBI" id="CHEBI:15378"/>
        <dbReference type="ChEBI" id="CHEBI:30616"/>
        <dbReference type="ChEBI" id="CHEBI:43474"/>
        <dbReference type="ChEBI" id="CHEBI:456216"/>
        <dbReference type="EC" id="3.6.4.13"/>
    </reaction>
</comment>
<dbReference type="PROSITE" id="PS51194">
    <property type="entry name" value="HELICASE_CTER"/>
    <property type="match status" value="1"/>
</dbReference>
<feature type="compositionally biased region" description="Basic and acidic residues" evidence="9">
    <location>
        <begin position="696"/>
        <end position="714"/>
    </location>
</feature>
<accession>A0A3M7SLN3</accession>
<proteinExistence type="inferred from homology"/>
<feature type="domain" description="Helicase C-terminal" evidence="11">
    <location>
        <begin position="278"/>
        <end position="440"/>
    </location>
</feature>
<evidence type="ECO:0000256" key="8">
    <source>
        <dbReference type="RuleBase" id="RU365068"/>
    </source>
</evidence>
<dbReference type="PROSITE" id="PS51192">
    <property type="entry name" value="HELICASE_ATP_BIND_1"/>
    <property type="match status" value="1"/>
</dbReference>
<dbReference type="SMART" id="SM00490">
    <property type="entry name" value="HELICc"/>
    <property type="match status" value="1"/>
</dbReference>
<reference evidence="13 14" key="1">
    <citation type="journal article" date="2018" name="Sci. Rep.">
        <title>Genomic signatures of local adaptation to the degree of environmental predictability in rotifers.</title>
        <authorList>
            <person name="Franch-Gras L."/>
            <person name="Hahn C."/>
            <person name="Garcia-Roger E.M."/>
            <person name="Carmona M.J."/>
            <person name="Serra M."/>
            <person name="Gomez A."/>
        </authorList>
    </citation>
    <scope>NUCLEOTIDE SEQUENCE [LARGE SCALE GENOMIC DNA]</scope>
    <source>
        <strain evidence="13">HYR1</strain>
    </source>
</reference>
<protein>
    <recommendedName>
        <fullName evidence="8">ATP-dependent RNA helicase</fullName>
        <ecNumber evidence="8">3.6.4.13</ecNumber>
    </recommendedName>
</protein>
<dbReference type="CDD" id="cd18787">
    <property type="entry name" value="SF2_C_DEAD"/>
    <property type="match status" value="1"/>
</dbReference>
<dbReference type="Proteomes" id="UP000276133">
    <property type="component" value="Unassembled WGS sequence"/>
</dbReference>
<name>A0A3M7SLN3_BRAPC</name>
<evidence type="ECO:0000256" key="4">
    <source>
        <dbReference type="ARBA" id="ARBA00022840"/>
    </source>
</evidence>
<evidence type="ECO:0000256" key="7">
    <source>
        <dbReference type="RuleBase" id="RU000492"/>
    </source>
</evidence>
<dbReference type="EC" id="3.6.4.13" evidence="8"/>
<comment type="similarity">
    <text evidence="7">Belongs to the DEAD box helicase family.</text>
</comment>
<comment type="function">
    <text evidence="8">RNA helicase.</text>
</comment>
<dbReference type="InterPro" id="IPR011545">
    <property type="entry name" value="DEAD/DEAH_box_helicase_dom"/>
</dbReference>
<dbReference type="Pfam" id="PF13959">
    <property type="entry name" value="CTE_SPB4"/>
    <property type="match status" value="1"/>
</dbReference>
<feature type="domain" description="DEAD-box RNA helicase Q" evidence="12">
    <location>
        <begin position="60"/>
        <end position="88"/>
    </location>
</feature>
<dbReference type="OrthoDB" id="10259640at2759"/>
<dbReference type="PANTHER" id="PTHR24031">
    <property type="entry name" value="RNA HELICASE"/>
    <property type="match status" value="1"/>
</dbReference>
<gene>
    <name evidence="13" type="ORF">BpHYR1_016075</name>
</gene>
<feature type="region of interest" description="Disordered" evidence="9">
    <location>
        <begin position="690"/>
        <end position="732"/>
    </location>
</feature>
<evidence type="ECO:0000259" key="10">
    <source>
        <dbReference type="PROSITE" id="PS51192"/>
    </source>
</evidence>
<dbReference type="GO" id="GO:0005524">
    <property type="term" value="F:ATP binding"/>
    <property type="evidence" value="ECO:0007669"/>
    <property type="project" value="UniProtKB-UniRule"/>
</dbReference>
<sequence>MSSEHSKYSTNGQKKDRYNKNSKKKFQPNFTKKIPVWKQIDEEISQLAPLYEEIDSSKIESFDDFPLSKRTKDGLKKANYNKPTEIQRESIGIALKGYDLLGAAKTGSGKTLAFLIPILETLYSSKWSKLDGLGVLVISPTRELAYQTFEVLKKIGRFHDFSAGLVIGGKDLKTESKIINQTNIIICTPGRLLQHMDETVGFSCDNLKILVLDEADRILDLGFAETMNAIIENLPQSRQTMLFSATQTKSIKDLARLSLKNPTYVSVHENSAVSTPQNLVQNYVVCDTHDKISFLWSFIRNHLNQKIIVFFQSCKQVKYVYEALTRLQTGMTTLALYGTMNQLKRMEIYDQYVRKVSAVLFATDIAARGLDFPSINWVVQMDCPPDVNTYIHRVGRTARYEKDGQGILVLTPFEETEMINDLQAKKIPITKIEVNMKRIENIDSKLQSMCASDVELKESAKRALKAYMRSIYLMSNKQIFNIENIDLVKFSSSLGLVVAPKIRLAKNQNKTSNKEISIIKMKDSQGEEDTEDASGAETEKTKLVKKLRDNKLVIKKVKQPLNFAEFTQNDEEAGSLFTVKKNVNISTDSEDTPDDTQISKKVKVKSKASVAKRLKKKNIKINEKVLFDEDGNRIADGINVPKSVNLTDQLADELDKKSDQAEYSGINIEEARKMLQNEDVYDKQLYRQRVKRDHREKRFKEKEARRAKRQRSDNLSEAPVLLGANSDNESDE</sequence>
<evidence type="ECO:0000256" key="3">
    <source>
        <dbReference type="ARBA" id="ARBA00022806"/>
    </source>
</evidence>
<dbReference type="STRING" id="10195.A0A3M7SLN3"/>
<feature type="compositionally biased region" description="Basic and acidic residues" evidence="9">
    <location>
        <begin position="1"/>
        <end position="19"/>
    </location>
</feature>
<dbReference type="Gene3D" id="3.40.50.300">
    <property type="entry name" value="P-loop containing nucleotide triphosphate hydrolases"/>
    <property type="match status" value="2"/>
</dbReference>
<dbReference type="SMART" id="SM00487">
    <property type="entry name" value="DEXDc"/>
    <property type="match status" value="1"/>
</dbReference>
<keyword evidence="2 7" id="KW-0378">Hydrolase</keyword>
<dbReference type="EMBL" id="REGN01001154">
    <property type="protein sequence ID" value="RNA36636.1"/>
    <property type="molecule type" value="Genomic_DNA"/>
</dbReference>
<dbReference type="InterPro" id="IPR000629">
    <property type="entry name" value="RNA-helicase_DEAD-box_CS"/>
</dbReference>
<dbReference type="PROSITE" id="PS00039">
    <property type="entry name" value="DEAD_ATP_HELICASE"/>
    <property type="match status" value="1"/>
</dbReference>
<evidence type="ECO:0000256" key="6">
    <source>
        <dbReference type="PROSITE-ProRule" id="PRU00552"/>
    </source>
</evidence>
<keyword evidence="5 8" id="KW-0694">RNA-binding</keyword>
<feature type="domain" description="Helicase ATP-binding" evidence="10">
    <location>
        <begin position="91"/>
        <end position="265"/>
    </location>
</feature>
<dbReference type="AlphaFoldDB" id="A0A3M7SLN3"/>
<evidence type="ECO:0000256" key="9">
    <source>
        <dbReference type="SAM" id="MobiDB-lite"/>
    </source>
</evidence>
<keyword evidence="4 7" id="KW-0067">ATP-binding</keyword>
<evidence type="ECO:0000256" key="5">
    <source>
        <dbReference type="ARBA" id="ARBA00022884"/>
    </source>
</evidence>
<dbReference type="SMART" id="SM01178">
    <property type="entry name" value="DUF4217"/>
    <property type="match status" value="1"/>
</dbReference>
<organism evidence="13 14">
    <name type="scientific">Brachionus plicatilis</name>
    <name type="common">Marine rotifer</name>
    <name type="synonym">Brachionus muelleri</name>
    <dbReference type="NCBI Taxonomy" id="10195"/>
    <lineage>
        <taxon>Eukaryota</taxon>
        <taxon>Metazoa</taxon>
        <taxon>Spiralia</taxon>
        <taxon>Gnathifera</taxon>
        <taxon>Rotifera</taxon>
        <taxon>Eurotatoria</taxon>
        <taxon>Monogononta</taxon>
        <taxon>Pseudotrocha</taxon>
        <taxon>Ploima</taxon>
        <taxon>Brachionidae</taxon>
        <taxon>Brachionus</taxon>
    </lineage>
</organism>
<dbReference type="CDD" id="cd17941">
    <property type="entry name" value="DEADc_DDX10"/>
    <property type="match status" value="1"/>
</dbReference>
<feature type="short sequence motif" description="Q motif" evidence="6">
    <location>
        <begin position="60"/>
        <end position="88"/>
    </location>
</feature>
<dbReference type="SUPFAM" id="SSF52540">
    <property type="entry name" value="P-loop containing nucleoside triphosphate hydrolases"/>
    <property type="match status" value="1"/>
</dbReference>
<dbReference type="InterPro" id="IPR014014">
    <property type="entry name" value="RNA_helicase_DEAD_Q_motif"/>
</dbReference>